<feature type="compositionally biased region" description="Polar residues" evidence="5">
    <location>
        <begin position="1"/>
        <end position="15"/>
    </location>
</feature>
<evidence type="ECO:0000256" key="5">
    <source>
        <dbReference type="SAM" id="MobiDB-lite"/>
    </source>
</evidence>
<dbReference type="PANTHER" id="PTHR23501:SF59">
    <property type="entry name" value="MAJOR FACILITATOR SUPERFAMILY (MFS) PROFILE DOMAIN-CONTAINING PROTEIN-RELATED"/>
    <property type="match status" value="1"/>
</dbReference>
<feature type="transmembrane region" description="Helical" evidence="6">
    <location>
        <begin position="522"/>
        <end position="540"/>
    </location>
</feature>
<name>A0A1Y1YVD5_9PLEO</name>
<keyword evidence="9" id="KW-1185">Reference proteome</keyword>
<feature type="transmembrane region" description="Helical" evidence="6">
    <location>
        <begin position="383"/>
        <end position="402"/>
    </location>
</feature>
<feature type="transmembrane region" description="Helical" evidence="6">
    <location>
        <begin position="181"/>
        <end position="199"/>
    </location>
</feature>
<feature type="transmembrane region" description="Helical" evidence="6">
    <location>
        <begin position="351"/>
        <end position="376"/>
    </location>
</feature>
<evidence type="ECO:0000259" key="7">
    <source>
        <dbReference type="PROSITE" id="PS50850"/>
    </source>
</evidence>
<evidence type="ECO:0000256" key="6">
    <source>
        <dbReference type="SAM" id="Phobius"/>
    </source>
</evidence>
<feature type="transmembrane region" description="Helical" evidence="6">
    <location>
        <begin position="408"/>
        <end position="432"/>
    </location>
</feature>
<evidence type="ECO:0000313" key="8">
    <source>
        <dbReference type="EMBL" id="ORY01990.1"/>
    </source>
</evidence>
<dbReference type="FunFam" id="1.20.1720.10:FF:000018">
    <property type="entry name" value="Putative MFS multidrug transporter"/>
    <property type="match status" value="1"/>
</dbReference>
<reference evidence="8 9" key="1">
    <citation type="submission" date="2016-07" db="EMBL/GenBank/DDBJ databases">
        <title>Pervasive Adenine N6-methylation of Active Genes in Fungi.</title>
        <authorList>
            <consortium name="DOE Joint Genome Institute"/>
            <person name="Mondo S.J."/>
            <person name="Dannebaum R.O."/>
            <person name="Kuo R.C."/>
            <person name="Labutti K."/>
            <person name="Haridas S."/>
            <person name="Kuo A."/>
            <person name="Salamov A."/>
            <person name="Ahrendt S.R."/>
            <person name="Lipzen A."/>
            <person name="Sullivan W."/>
            <person name="Andreopoulos W.B."/>
            <person name="Clum A."/>
            <person name="Lindquist E."/>
            <person name="Daum C."/>
            <person name="Ramamoorthy G.K."/>
            <person name="Gryganskyi A."/>
            <person name="Culley D."/>
            <person name="Magnuson J.K."/>
            <person name="James T.Y."/>
            <person name="O'Malley M.A."/>
            <person name="Stajich J.E."/>
            <person name="Spatafora J.W."/>
            <person name="Visel A."/>
            <person name="Grigoriev I.V."/>
        </authorList>
    </citation>
    <scope>NUCLEOTIDE SEQUENCE [LARGE SCALE GENOMIC DNA]</scope>
    <source>
        <strain evidence="8 9">CBS 115471</strain>
    </source>
</reference>
<feature type="transmembrane region" description="Helical" evidence="6">
    <location>
        <begin position="123"/>
        <end position="141"/>
    </location>
</feature>
<feature type="transmembrane region" description="Helical" evidence="6">
    <location>
        <begin position="211"/>
        <end position="235"/>
    </location>
</feature>
<protein>
    <submittedName>
        <fullName evidence="8">Major facilitator superfamily domain-containing protein</fullName>
    </submittedName>
</protein>
<gene>
    <name evidence="8" type="ORF">BCR34DRAFT_89670</name>
</gene>
<dbReference type="PRINTS" id="PR01036">
    <property type="entry name" value="TCRTETB"/>
</dbReference>
<dbReference type="SUPFAM" id="SSF103473">
    <property type="entry name" value="MFS general substrate transporter"/>
    <property type="match status" value="1"/>
</dbReference>
<dbReference type="FunFam" id="1.20.1250.20:FF:000786">
    <property type="entry name" value="MFS multidrug transporter, putative"/>
    <property type="match status" value="1"/>
</dbReference>
<proteinExistence type="predicted"/>
<feature type="region of interest" description="Disordered" evidence="5">
    <location>
        <begin position="1"/>
        <end position="43"/>
    </location>
</feature>
<feature type="compositionally biased region" description="Basic and acidic residues" evidence="5">
    <location>
        <begin position="17"/>
        <end position="30"/>
    </location>
</feature>
<keyword evidence="2 6" id="KW-0812">Transmembrane</keyword>
<feature type="transmembrane region" description="Helical" evidence="6">
    <location>
        <begin position="147"/>
        <end position="169"/>
    </location>
</feature>
<dbReference type="Gene3D" id="1.20.1250.20">
    <property type="entry name" value="MFS general substrate transporter like domains"/>
    <property type="match status" value="1"/>
</dbReference>
<dbReference type="InterPro" id="IPR011701">
    <property type="entry name" value="MFS"/>
</dbReference>
<feature type="transmembrane region" description="Helical" evidence="6">
    <location>
        <begin position="444"/>
        <end position="468"/>
    </location>
</feature>
<feature type="region of interest" description="Disordered" evidence="5">
    <location>
        <begin position="554"/>
        <end position="576"/>
    </location>
</feature>
<dbReference type="InterPro" id="IPR036259">
    <property type="entry name" value="MFS_trans_sf"/>
</dbReference>
<evidence type="ECO:0000256" key="1">
    <source>
        <dbReference type="ARBA" id="ARBA00004141"/>
    </source>
</evidence>
<evidence type="ECO:0000256" key="3">
    <source>
        <dbReference type="ARBA" id="ARBA00022989"/>
    </source>
</evidence>
<dbReference type="PANTHER" id="PTHR23501">
    <property type="entry name" value="MAJOR FACILITATOR SUPERFAMILY"/>
    <property type="match status" value="1"/>
</dbReference>
<dbReference type="GO" id="GO:0005886">
    <property type="term" value="C:plasma membrane"/>
    <property type="evidence" value="ECO:0007669"/>
    <property type="project" value="TreeGrafter"/>
</dbReference>
<feature type="transmembrane region" description="Helical" evidence="6">
    <location>
        <begin position="54"/>
        <end position="81"/>
    </location>
</feature>
<feature type="transmembrane region" description="Helical" evidence="6">
    <location>
        <begin position="93"/>
        <end position="111"/>
    </location>
</feature>
<feature type="compositionally biased region" description="Polar residues" evidence="5">
    <location>
        <begin position="32"/>
        <end position="41"/>
    </location>
</feature>
<dbReference type="GO" id="GO:0022857">
    <property type="term" value="F:transmembrane transporter activity"/>
    <property type="evidence" value="ECO:0007669"/>
    <property type="project" value="InterPro"/>
</dbReference>
<feature type="domain" description="Major facilitator superfamily (MFS) profile" evidence="7">
    <location>
        <begin position="57"/>
        <end position="546"/>
    </location>
</feature>
<dbReference type="Proteomes" id="UP000193144">
    <property type="component" value="Unassembled WGS sequence"/>
</dbReference>
<feature type="transmembrane region" description="Helical" evidence="6">
    <location>
        <begin position="247"/>
        <end position="268"/>
    </location>
</feature>
<keyword evidence="4 6" id="KW-0472">Membrane</keyword>
<evidence type="ECO:0000256" key="4">
    <source>
        <dbReference type="ARBA" id="ARBA00023136"/>
    </source>
</evidence>
<dbReference type="PROSITE" id="PS50850">
    <property type="entry name" value="MFS"/>
    <property type="match status" value="1"/>
</dbReference>
<organism evidence="8 9">
    <name type="scientific">Clohesyomyces aquaticus</name>
    <dbReference type="NCBI Taxonomy" id="1231657"/>
    <lineage>
        <taxon>Eukaryota</taxon>
        <taxon>Fungi</taxon>
        <taxon>Dikarya</taxon>
        <taxon>Ascomycota</taxon>
        <taxon>Pezizomycotina</taxon>
        <taxon>Dothideomycetes</taxon>
        <taxon>Pleosporomycetidae</taxon>
        <taxon>Pleosporales</taxon>
        <taxon>Lindgomycetaceae</taxon>
        <taxon>Clohesyomyces</taxon>
    </lineage>
</organism>
<comment type="subcellular location">
    <subcellularLocation>
        <location evidence="1">Membrane</location>
        <topology evidence="1">Multi-pass membrane protein</topology>
    </subcellularLocation>
</comment>
<keyword evidence="3 6" id="KW-1133">Transmembrane helix</keyword>
<accession>A0A1Y1YVD5</accession>
<sequence>MAATISTQTLPSSILESRADLTDSKPKEDSSSEQNVPSVSENPDIEAFNPGWRFMLAFSSLSIITLMAALDATSISVALPIMAKLLGGSAIEAFWSGTSFLLTSTVFQPVLGSFSHIFGRKPLIYLSLILFLIGSIVAALANNFTVILVARSIQGIGGGGIICLTEIVVTDMVPLRERGKWFSAISGMWAIGTVGGPLLGGGFAQNVSWRWIFWINLPFIGIGAVMITLFLQLNYKTSSFMAKLRRVDWIGMVLFLGSTTGFLIPITWGGVQYPWDSWRTLVPMLVSAAGLVVFVLHQEYVAPEPLIRTSVFKNTTAAVTYLETVIHGIILWSVLYYLPLYYEAVKGFTPILSGIALFPQTFTVAPAAMAVGAAIAMTGRYRWAIWSGWVLTTFGMGLLILLKTDTTTVQWIFLNLVGGLGTGILFPAMAITTQASAVSADQAYATNIFSFLRAFGQTIGVAIGGVIFQNQMKKKLLTFPLLADKAAEYSKDAAGLVQIIKSLPHGEMRDQLRASYTDALKYIWIVMTVLAAVALIASAFTKAYPLDRALETEQGFKEKRRSKDVEAVDGPAKTEA</sequence>
<dbReference type="Gene3D" id="1.20.1720.10">
    <property type="entry name" value="Multidrug resistance protein D"/>
    <property type="match status" value="1"/>
</dbReference>
<evidence type="ECO:0000256" key="2">
    <source>
        <dbReference type="ARBA" id="ARBA00022692"/>
    </source>
</evidence>
<comment type="caution">
    <text evidence="8">The sequence shown here is derived from an EMBL/GenBank/DDBJ whole genome shotgun (WGS) entry which is preliminary data.</text>
</comment>
<feature type="transmembrane region" description="Helical" evidence="6">
    <location>
        <begin position="318"/>
        <end position="339"/>
    </location>
</feature>
<dbReference type="InterPro" id="IPR020846">
    <property type="entry name" value="MFS_dom"/>
</dbReference>
<dbReference type="Pfam" id="PF07690">
    <property type="entry name" value="MFS_1"/>
    <property type="match status" value="1"/>
</dbReference>
<dbReference type="OrthoDB" id="2351791at2759"/>
<evidence type="ECO:0000313" key="9">
    <source>
        <dbReference type="Proteomes" id="UP000193144"/>
    </source>
</evidence>
<dbReference type="AlphaFoldDB" id="A0A1Y1YVD5"/>
<dbReference type="EMBL" id="MCFA01000163">
    <property type="protein sequence ID" value="ORY01990.1"/>
    <property type="molecule type" value="Genomic_DNA"/>
</dbReference>
<feature type="transmembrane region" description="Helical" evidence="6">
    <location>
        <begin position="280"/>
        <end position="297"/>
    </location>
</feature>